<accession>A0A3R6FJI9</accession>
<evidence type="ECO:0000313" key="2">
    <source>
        <dbReference type="EMBL" id="RHK50056.1"/>
    </source>
</evidence>
<gene>
    <name evidence="2" type="ORF">DW060_07930</name>
</gene>
<feature type="chain" id="PRO_5018696024" evidence="1">
    <location>
        <begin position="23"/>
        <end position="70"/>
    </location>
</feature>
<keyword evidence="3" id="KW-1185">Reference proteome</keyword>
<reference evidence="2 3" key="1">
    <citation type="submission" date="2018-08" db="EMBL/GenBank/DDBJ databases">
        <title>A genome reference for cultivated species of the human gut microbiota.</title>
        <authorList>
            <person name="Zou Y."/>
            <person name="Xue W."/>
            <person name="Luo G."/>
        </authorList>
    </citation>
    <scope>NUCLEOTIDE SEQUENCE [LARGE SCALE GENOMIC DNA]</scope>
    <source>
        <strain evidence="2 3">AF42-9</strain>
    </source>
</reference>
<protein>
    <submittedName>
        <fullName evidence="2">Uncharacterized protein</fullName>
    </submittedName>
</protein>
<organism evidence="2 3">
    <name type="scientific">Leyella stercorea</name>
    <dbReference type="NCBI Taxonomy" id="363265"/>
    <lineage>
        <taxon>Bacteria</taxon>
        <taxon>Pseudomonadati</taxon>
        <taxon>Bacteroidota</taxon>
        <taxon>Bacteroidia</taxon>
        <taxon>Bacteroidales</taxon>
        <taxon>Prevotellaceae</taxon>
        <taxon>Leyella</taxon>
    </lineage>
</organism>
<dbReference type="Proteomes" id="UP000286598">
    <property type="component" value="Unassembled WGS sequence"/>
</dbReference>
<name>A0A3R6FJI9_9BACT</name>
<proteinExistence type="predicted"/>
<sequence>MKKIFFSMLVATMTAFSFTSCEDVPAAYEIPGGGNGGNGGSTTEVPTLYSEAFDNNTTAFEFKDVTSQAV</sequence>
<feature type="signal peptide" evidence="1">
    <location>
        <begin position="1"/>
        <end position="22"/>
    </location>
</feature>
<comment type="caution">
    <text evidence="2">The sequence shown here is derived from an EMBL/GenBank/DDBJ whole genome shotgun (WGS) entry which is preliminary data.</text>
</comment>
<keyword evidence="1" id="KW-0732">Signal</keyword>
<dbReference type="EMBL" id="QRNO01000035">
    <property type="protein sequence ID" value="RHK50056.1"/>
    <property type="molecule type" value="Genomic_DNA"/>
</dbReference>
<dbReference type="AlphaFoldDB" id="A0A3R6FJI9"/>
<evidence type="ECO:0000256" key="1">
    <source>
        <dbReference type="SAM" id="SignalP"/>
    </source>
</evidence>
<evidence type="ECO:0000313" key="3">
    <source>
        <dbReference type="Proteomes" id="UP000286598"/>
    </source>
</evidence>
<dbReference type="PROSITE" id="PS51257">
    <property type="entry name" value="PROKAR_LIPOPROTEIN"/>
    <property type="match status" value="1"/>
</dbReference>
<dbReference type="OrthoDB" id="1079888at2"/>